<dbReference type="Proteomes" id="UP000004671">
    <property type="component" value="Chromosome"/>
</dbReference>
<dbReference type="EMBL" id="CP018099">
    <property type="protein sequence ID" value="APF19092.1"/>
    <property type="molecule type" value="Genomic_DNA"/>
</dbReference>
<evidence type="ECO:0000313" key="6">
    <source>
        <dbReference type="EMBL" id="APF19092.1"/>
    </source>
</evidence>
<evidence type="ECO:0000259" key="3">
    <source>
        <dbReference type="Pfam" id="PF25876"/>
    </source>
</evidence>
<dbReference type="InterPro" id="IPR006143">
    <property type="entry name" value="RND_pump_MFP"/>
</dbReference>
<dbReference type="EMBL" id="CM001402">
    <property type="protein sequence ID" value="EHO43027.1"/>
    <property type="molecule type" value="Genomic_DNA"/>
</dbReference>
<evidence type="ECO:0000256" key="1">
    <source>
        <dbReference type="ARBA" id="ARBA00009477"/>
    </source>
</evidence>
<reference evidence="7 8" key="1">
    <citation type="submission" date="2011-09" db="EMBL/GenBank/DDBJ databases">
        <title>The permanent draft genome of Caldithrix abyssi DSM 13497.</title>
        <authorList>
            <consortium name="US DOE Joint Genome Institute (JGI-PGF)"/>
            <person name="Lucas S."/>
            <person name="Han J."/>
            <person name="Lapidus A."/>
            <person name="Bruce D."/>
            <person name="Goodwin L."/>
            <person name="Pitluck S."/>
            <person name="Peters L."/>
            <person name="Kyrpides N."/>
            <person name="Mavromatis K."/>
            <person name="Ivanova N."/>
            <person name="Mikhailova N."/>
            <person name="Chertkov O."/>
            <person name="Detter J.C."/>
            <person name="Tapia R."/>
            <person name="Han C."/>
            <person name="Land M."/>
            <person name="Hauser L."/>
            <person name="Markowitz V."/>
            <person name="Cheng J.-F."/>
            <person name="Hugenholtz P."/>
            <person name="Woyke T."/>
            <person name="Wu D."/>
            <person name="Spring S."/>
            <person name="Brambilla E."/>
            <person name="Klenk H.-P."/>
            <person name="Eisen J.A."/>
        </authorList>
    </citation>
    <scope>NUCLEOTIDE SEQUENCE [LARGE SCALE GENOMIC DNA]</scope>
    <source>
        <strain evidence="7 8">DSM 13497</strain>
    </source>
</reference>
<feature type="domain" description="YknX-like C-terminal permuted SH3-like" evidence="5">
    <location>
        <begin position="309"/>
        <end position="363"/>
    </location>
</feature>
<dbReference type="STRING" id="880073.Cabys_2343"/>
<dbReference type="InterPro" id="IPR058792">
    <property type="entry name" value="Beta-barrel_RND_2"/>
</dbReference>
<dbReference type="RefSeq" id="WP_006930488.1">
    <property type="nucleotide sequence ID" value="NZ_CM001402.1"/>
</dbReference>
<dbReference type="GO" id="GO:0015562">
    <property type="term" value="F:efflux transmembrane transporter activity"/>
    <property type="evidence" value="ECO:0007669"/>
    <property type="project" value="TreeGrafter"/>
</dbReference>
<evidence type="ECO:0000313" key="9">
    <source>
        <dbReference type="Proteomes" id="UP000183868"/>
    </source>
</evidence>
<dbReference type="PANTHER" id="PTHR30469">
    <property type="entry name" value="MULTIDRUG RESISTANCE PROTEIN MDTA"/>
    <property type="match status" value="1"/>
</dbReference>
<proteinExistence type="inferred from homology"/>
<reference evidence="6 9" key="2">
    <citation type="submission" date="2016-11" db="EMBL/GenBank/DDBJ databases">
        <title>Genomic analysis of Caldithrix abyssi and proposal of a novel bacterial phylum Caldithrichaeota.</title>
        <authorList>
            <person name="Kublanov I."/>
            <person name="Sigalova O."/>
            <person name="Gavrilov S."/>
            <person name="Lebedinsky A."/>
            <person name="Ivanova N."/>
            <person name="Daum C."/>
            <person name="Reddy T."/>
            <person name="Klenk H.P."/>
            <person name="Goker M."/>
            <person name="Reva O."/>
            <person name="Miroshnichenko M."/>
            <person name="Kyprides N."/>
            <person name="Woyke T."/>
            <person name="Gelfand M."/>
        </authorList>
    </citation>
    <scope>NUCLEOTIDE SEQUENCE [LARGE SCALE GENOMIC DNA]</scope>
    <source>
        <strain evidence="6 9">LF13</strain>
    </source>
</reference>
<dbReference type="Pfam" id="PF25954">
    <property type="entry name" value="Beta-barrel_RND_2"/>
    <property type="match status" value="1"/>
</dbReference>
<keyword evidence="2" id="KW-0175">Coiled coil</keyword>
<dbReference type="InterPro" id="IPR058624">
    <property type="entry name" value="MdtA-like_HH"/>
</dbReference>
<dbReference type="AlphaFoldDB" id="H1XWQ1"/>
<dbReference type="Proteomes" id="UP000183868">
    <property type="component" value="Chromosome"/>
</dbReference>
<organism evidence="7 8">
    <name type="scientific">Caldithrix abyssi DSM 13497</name>
    <dbReference type="NCBI Taxonomy" id="880073"/>
    <lineage>
        <taxon>Bacteria</taxon>
        <taxon>Pseudomonadati</taxon>
        <taxon>Calditrichota</taxon>
        <taxon>Calditrichia</taxon>
        <taxon>Calditrichales</taxon>
        <taxon>Calditrichaceae</taxon>
        <taxon>Caldithrix</taxon>
    </lineage>
</organism>
<evidence type="ECO:0000259" key="4">
    <source>
        <dbReference type="Pfam" id="PF25954"/>
    </source>
</evidence>
<dbReference type="Pfam" id="PF25876">
    <property type="entry name" value="HH_MFP_RND"/>
    <property type="match status" value="1"/>
</dbReference>
<dbReference type="HOGENOM" id="CLU_018816_1_2_0"/>
<evidence type="ECO:0000313" key="8">
    <source>
        <dbReference type="Proteomes" id="UP000004671"/>
    </source>
</evidence>
<dbReference type="Gene3D" id="2.40.420.20">
    <property type="match status" value="1"/>
</dbReference>
<dbReference type="SUPFAM" id="SSF111369">
    <property type="entry name" value="HlyD-like secretion proteins"/>
    <property type="match status" value="1"/>
</dbReference>
<feature type="coiled-coil region" evidence="2">
    <location>
        <begin position="96"/>
        <end position="161"/>
    </location>
</feature>
<dbReference type="Gene3D" id="1.10.287.470">
    <property type="entry name" value="Helix hairpin bin"/>
    <property type="match status" value="1"/>
</dbReference>
<dbReference type="InParanoid" id="H1XWQ1"/>
<dbReference type="KEGG" id="caby:Cabys_2343"/>
<dbReference type="GO" id="GO:1990281">
    <property type="term" value="C:efflux pump complex"/>
    <property type="evidence" value="ECO:0007669"/>
    <property type="project" value="TreeGrafter"/>
</dbReference>
<accession>H1XWQ1</accession>
<evidence type="ECO:0000313" key="7">
    <source>
        <dbReference type="EMBL" id="EHO43027.1"/>
    </source>
</evidence>
<feature type="domain" description="Multidrug resistance protein MdtA-like alpha-helical hairpin" evidence="3">
    <location>
        <begin position="97"/>
        <end position="158"/>
    </location>
</feature>
<dbReference type="Pfam" id="PF25989">
    <property type="entry name" value="YknX_C"/>
    <property type="match status" value="1"/>
</dbReference>
<gene>
    <name evidence="6" type="ORF">Cabys_2343</name>
    <name evidence="7" type="ORF">Calab_3427</name>
</gene>
<keyword evidence="8" id="KW-1185">Reference proteome</keyword>
<sequence precursor="true">MQKTIIWFMLLAFLFACQKKTEQSAERAVPVSVLVIKPDSIRTFIEITGSLQASNDALVYSRLSEEVKEIVKPVGSKVRKGAVIVRLDDSMVLQAKKQAEAALASARARYQKVKQDFERYQRLYKQQAISQQQWQQMQAAMQEAEAALRQMEANLAQVSEQFEHSLIKAPFDGLVGSVYFDVGQMAAAGQPVVKIINPDLMKAKLYIPDSYYHRLKVGQKVYAHFPAQAGKEFTGQVIRIDRAIDPTSRTVAVEAIFPNEHGLLTSGLYGLFKIELQVRRRTVVVPDNAILSQTSVRVDPQTGKPTAHRKYYAFVVKQGRAAQTEVRTNLSAGDRIEVVQGLSFGDSLIVVGQRMIKDGQKTKVVEAY</sequence>
<evidence type="ECO:0000256" key="2">
    <source>
        <dbReference type="SAM" id="Coils"/>
    </source>
</evidence>
<dbReference type="Gene3D" id="2.40.50.100">
    <property type="match status" value="1"/>
</dbReference>
<name>H1XWQ1_CALAY</name>
<feature type="domain" description="CusB-like beta-barrel" evidence="4">
    <location>
        <begin position="206"/>
        <end position="270"/>
    </location>
</feature>
<comment type="similarity">
    <text evidence="1">Belongs to the membrane fusion protein (MFP) (TC 8.A.1) family.</text>
</comment>
<evidence type="ECO:0000259" key="5">
    <source>
        <dbReference type="Pfam" id="PF25989"/>
    </source>
</evidence>
<dbReference type="PROSITE" id="PS51257">
    <property type="entry name" value="PROKAR_LIPOPROTEIN"/>
    <property type="match status" value="1"/>
</dbReference>
<dbReference type="InterPro" id="IPR058637">
    <property type="entry name" value="YknX-like_C"/>
</dbReference>
<dbReference type="PaxDb" id="880073-Calab_3427"/>
<dbReference type="eggNOG" id="COG0845">
    <property type="taxonomic scope" value="Bacteria"/>
</dbReference>
<dbReference type="Gene3D" id="2.40.30.170">
    <property type="match status" value="1"/>
</dbReference>
<protein>
    <submittedName>
        <fullName evidence="7">Efflux transporter, RND family, MFP subunit</fullName>
    </submittedName>
    <submittedName>
        <fullName evidence="6">RND family efflux transporter, MFP subunit</fullName>
    </submittedName>
</protein>
<dbReference type="NCBIfam" id="TIGR01730">
    <property type="entry name" value="RND_mfp"/>
    <property type="match status" value="1"/>
</dbReference>